<evidence type="ECO:0000256" key="1">
    <source>
        <dbReference type="ARBA" id="ARBA00009986"/>
    </source>
</evidence>
<dbReference type="EMBL" id="BJON01000025">
    <property type="protein sequence ID" value="GED72034.1"/>
    <property type="molecule type" value="Genomic_DNA"/>
</dbReference>
<dbReference type="SUPFAM" id="SSF53720">
    <property type="entry name" value="ALDH-like"/>
    <property type="match status" value="1"/>
</dbReference>
<evidence type="ECO:0000313" key="9">
    <source>
        <dbReference type="Proteomes" id="UP000319578"/>
    </source>
</evidence>
<dbReference type="Pfam" id="PF00171">
    <property type="entry name" value="Aldedh"/>
    <property type="match status" value="1"/>
</dbReference>
<dbReference type="FunFam" id="3.40.605.10:FF:000005">
    <property type="entry name" value="Succinate-semialdehyde dehydrogenase I"/>
    <property type="match status" value="1"/>
</dbReference>
<dbReference type="FunFam" id="3.40.605.10:FF:000026">
    <property type="entry name" value="Aldehyde dehydrogenase, putative"/>
    <property type="match status" value="1"/>
</dbReference>
<dbReference type="InterPro" id="IPR015590">
    <property type="entry name" value="Aldehyde_DH_dom"/>
</dbReference>
<evidence type="ECO:0000256" key="4">
    <source>
        <dbReference type="RuleBase" id="RU003345"/>
    </source>
</evidence>
<gene>
    <name evidence="7" type="primary">gabD</name>
    <name evidence="7" type="ORF">ADS79_33670</name>
    <name evidence="6" type="ORF">BRE01_57360</name>
</gene>
<name>A0A0K9YIC7_9BACL</name>
<evidence type="ECO:0000313" key="8">
    <source>
        <dbReference type="Proteomes" id="UP000036834"/>
    </source>
</evidence>
<dbReference type="EC" id="1.2.1.16" evidence="7"/>
<dbReference type="InterPro" id="IPR016163">
    <property type="entry name" value="Ald_DH_C"/>
</dbReference>
<dbReference type="RefSeq" id="WP_049742844.1">
    <property type="nucleotide sequence ID" value="NZ_BJON01000025.1"/>
</dbReference>
<dbReference type="PROSITE" id="PS00687">
    <property type="entry name" value="ALDEHYDE_DEHYDR_GLU"/>
    <property type="match status" value="1"/>
</dbReference>
<dbReference type="InterPro" id="IPR050740">
    <property type="entry name" value="Aldehyde_DH_Superfamily"/>
</dbReference>
<evidence type="ECO:0000256" key="3">
    <source>
        <dbReference type="PROSITE-ProRule" id="PRU10007"/>
    </source>
</evidence>
<feature type="domain" description="Aldehyde dehydrogenase" evidence="5">
    <location>
        <begin position="22"/>
        <end position="479"/>
    </location>
</feature>
<keyword evidence="2 4" id="KW-0560">Oxidoreductase</keyword>
<accession>A0A0K9YIC7</accession>
<dbReference type="Gene3D" id="3.40.605.10">
    <property type="entry name" value="Aldehyde Dehydrogenase, Chain A, domain 1"/>
    <property type="match status" value="1"/>
</dbReference>
<dbReference type="CDD" id="cd07103">
    <property type="entry name" value="ALDH_F5_SSADH_GabD"/>
    <property type="match status" value="1"/>
</dbReference>
<dbReference type="AlphaFoldDB" id="A0A0K9YIC7"/>
<dbReference type="Gene3D" id="3.40.309.10">
    <property type="entry name" value="Aldehyde Dehydrogenase, Chain A, domain 2"/>
    <property type="match status" value="1"/>
</dbReference>
<evidence type="ECO:0000256" key="2">
    <source>
        <dbReference type="ARBA" id="ARBA00023002"/>
    </source>
</evidence>
<dbReference type="EMBL" id="LGIQ01000020">
    <property type="protein sequence ID" value="KNB68432.1"/>
    <property type="molecule type" value="Genomic_DNA"/>
</dbReference>
<dbReference type="InterPro" id="IPR016161">
    <property type="entry name" value="Ald_DH/histidinol_DH"/>
</dbReference>
<dbReference type="FunFam" id="3.40.309.10:FF:000004">
    <property type="entry name" value="Succinate-semialdehyde dehydrogenase I"/>
    <property type="match status" value="1"/>
</dbReference>
<organism evidence="7 8">
    <name type="scientific">Brevibacillus reuszeri</name>
    <dbReference type="NCBI Taxonomy" id="54915"/>
    <lineage>
        <taxon>Bacteria</taxon>
        <taxon>Bacillati</taxon>
        <taxon>Bacillota</taxon>
        <taxon>Bacilli</taxon>
        <taxon>Bacillales</taxon>
        <taxon>Paenibacillaceae</taxon>
        <taxon>Brevibacillus</taxon>
    </lineage>
</organism>
<dbReference type="PANTHER" id="PTHR43353">
    <property type="entry name" value="SUCCINATE-SEMIALDEHYDE DEHYDROGENASE, MITOCHONDRIAL"/>
    <property type="match status" value="1"/>
</dbReference>
<reference evidence="7" key="2">
    <citation type="submission" date="2015-07" db="EMBL/GenBank/DDBJ databases">
        <title>MeaNS - Measles Nucleotide Surveillance Program.</title>
        <authorList>
            <person name="Tran T."/>
            <person name="Druce J."/>
        </authorList>
    </citation>
    <scope>NUCLEOTIDE SEQUENCE</scope>
    <source>
        <strain evidence="7">DSM 9887</strain>
    </source>
</reference>
<dbReference type="GO" id="GO:0009450">
    <property type="term" value="P:gamma-aminobutyric acid catabolic process"/>
    <property type="evidence" value="ECO:0007669"/>
    <property type="project" value="TreeGrafter"/>
</dbReference>
<dbReference type="PROSITE" id="PS00070">
    <property type="entry name" value="ALDEHYDE_DEHYDR_CYS"/>
    <property type="match status" value="1"/>
</dbReference>
<comment type="similarity">
    <text evidence="1 4">Belongs to the aldehyde dehydrogenase family.</text>
</comment>
<evidence type="ECO:0000259" key="5">
    <source>
        <dbReference type="Pfam" id="PF00171"/>
    </source>
</evidence>
<protein>
    <submittedName>
        <fullName evidence="6 7">Succinate-semialdehyde dehydrogenase</fullName>
        <ecNumber evidence="7">1.2.1.16</ecNumber>
    </submittedName>
</protein>
<feature type="active site" evidence="3">
    <location>
        <position position="252"/>
    </location>
</feature>
<sequence>MTVGQLNRWNHNWINGEKIETDQVVAVHNPATGEVIGHVPSLTEELVTGAVDAASQALPSWSRLTAKQRGDYLLAWGERILLHKEELAQLLSQEQGKALKEARGEIAGSVEILRWYAEEAKRAYGEIIPSSNPGQQLLVYREPVGVVGLITPMNFPAATLMRKVAPALAAGCTAILKPASTTSLIAVALFELLMDTNLPKGVANLVTGSSNVIGTVLMNDSRVRKVSFTGSTEVGKLLMEQAAKTVKKLGLELGGNSPVIVFPDADLDKAARDIVDNKFENCGQVCNGINLIYAHEDIREQLAEKIVELVSGLKVDIGTQPDADVGPLIDQGAVKKVEALVNDAVAKGAKVLTGGKRLEEDVYQKGSFYAPTVLDHVTPEMDITHEEIFGPVAPILSFKDEAEVLQRANNTPYGLAAYFYTKDAARIYRVIQELETGNIGVNGTSLAYVQAPFGGVKESGMGREGGRHGLDEYLESKYVALTL</sequence>
<dbReference type="STRING" id="54915.ADS79_33670"/>
<evidence type="ECO:0000313" key="7">
    <source>
        <dbReference type="EMBL" id="KNB68432.1"/>
    </source>
</evidence>
<comment type="caution">
    <text evidence="7">The sequence shown here is derived from an EMBL/GenBank/DDBJ whole genome shotgun (WGS) entry which is preliminary data.</text>
</comment>
<reference evidence="8" key="1">
    <citation type="submission" date="2015-07" db="EMBL/GenBank/DDBJ databases">
        <title>Genome sequencing project for genomic taxonomy and phylogenomics of Bacillus-like bacteria.</title>
        <authorList>
            <person name="Liu B."/>
            <person name="Wang J."/>
            <person name="Zhu Y."/>
            <person name="Liu G."/>
            <person name="Chen Q."/>
            <person name="Chen Z."/>
            <person name="Lan J."/>
            <person name="Che J."/>
            <person name="Ge C."/>
            <person name="Shi H."/>
            <person name="Pan Z."/>
            <person name="Liu X."/>
        </authorList>
    </citation>
    <scope>NUCLEOTIDE SEQUENCE [LARGE SCALE GENOMIC DNA]</scope>
    <source>
        <strain evidence="8">DSM 9887</strain>
    </source>
</reference>
<proteinExistence type="inferred from homology"/>
<evidence type="ECO:0000313" key="6">
    <source>
        <dbReference type="EMBL" id="GED72034.1"/>
    </source>
</evidence>
<dbReference type="PATRIC" id="fig|54915.3.peg.307"/>
<dbReference type="GO" id="GO:0004777">
    <property type="term" value="F:succinate-semialdehyde dehydrogenase (NAD+) activity"/>
    <property type="evidence" value="ECO:0007669"/>
    <property type="project" value="TreeGrafter"/>
</dbReference>
<dbReference type="InterPro" id="IPR016162">
    <property type="entry name" value="Ald_DH_N"/>
</dbReference>
<dbReference type="PANTHER" id="PTHR43353:SF5">
    <property type="entry name" value="SUCCINATE-SEMIALDEHYDE DEHYDROGENASE, MITOCHONDRIAL"/>
    <property type="match status" value="1"/>
</dbReference>
<keyword evidence="9" id="KW-1185">Reference proteome</keyword>
<dbReference type="OrthoDB" id="20170at2"/>
<reference evidence="6 9" key="3">
    <citation type="submission" date="2019-06" db="EMBL/GenBank/DDBJ databases">
        <title>Whole genome shotgun sequence of Brevibacillus reuszeri NBRC 15719.</title>
        <authorList>
            <person name="Hosoyama A."/>
            <person name="Uohara A."/>
            <person name="Ohji S."/>
            <person name="Ichikawa N."/>
        </authorList>
    </citation>
    <scope>NUCLEOTIDE SEQUENCE [LARGE SCALE GENOMIC DNA]</scope>
    <source>
        <strain evidence="6 9">NBRC 15719</strain>
    </source>
</reference>
<dbReference type="Proteomes" id="UP000319578">
    <property type="component" value="Unassembled WGS sequence"/>
</dbReference>
<dbReference type="Proteomes" id="UP000036834">
    <property type="component" value="Unassembled WGS sequence"/>
</dbReference>
<dbReference type="InterPro" id="IPR016160">
    <property type="entry name" value="Ald_DH_CS_CYS"/>
</dbReference>
<dbReference type="InterPro" id="IPR029510">
    <property type="entry name" value="Ald_DH_CS_GLU"/>
</dbReference>